<feature type="non-terminal residue" evidence="8">
    <location>
        <position position="1"/>
    </location>
</feature>
<dbReference type="InterPro" id="IPR001203">
    <property type="entry name" value="OxRdtase_Ald_Fedxn_C"/>
</dbReference>
<accession>X1LST4</accession>
<dbReference type="EMBL" id="BARV01017359">
    <property type="protein sequence ID" value="GAI22432.1"/>
    <property type="molecule type" value="Genomic_DNA"/>
</dbReference>
<dbReference type="SUPFAM" id="SSF56228">
    <property type="entry name" value="Aldehyde ferredoxin oxidoreductase, N-terminal domain"/>
    <property type="match status" value="1"/>
</dbReference>
<evidence type="ECO:0000256" key="6">
    <source>
        <dbReference type="ARBA" id="ARBA00023014"/>
    </source>
</evidence>
<dbReference type="InterPro" id="IPR013983">
    <property type="entry name" value="Ald_Fedxn_OxRdtase_N"/>
</dbReference>
<evidence type="ECO:0000259" key="7">
    <source>
        <dbReference type="SMART" id="SM00790"/>
    </source>
</evidence>
<feature type="non-terminal residue" evidence="8">
    <location>
        <position position="283"/>
    </location>
</feature>
<keyword evidence="5" id="KW-0408">Iron</keyword>
<comment type="similarity">
    <text evidence="2">Belongs to the AOR/FOR family.</text>
</comment>
<comment type="cofactor">
    <cofactor evidence="1">
        <name>[4Fe-4S] cluster</name>
        <dbReference type="ChEBI" id="CHEBI:49883"/>
    </cofactor>
</comment>
<gene>
    <name evidence="8" type="ORF">S06H3_29607</name>
</gene>
<comment type="caution">
    <text evidence="8">The sequence shown here is derived from an EMBL/GenBank/DDBJ whole genome shotgun (WGS) entry which is preliminary data.</text>
</comment>
<evidence type="ECO:0000313" key="8">
    <source>
        <dbReference type="EMBL" id="GAI22432.1"/>
    </source>
</evidence>
<evidence type="ECO:0000256" key="4">
    <source>
        <dbReference type="ARBA" id="ARBA00022723"/>
    </source>
</evidence>
<dbReference type="GO" id="GO:0051539">
    <property type="term" value="F:4 iron, 4 sulfur cluster binding"/>
    <property type="evidence" value="ECO:0007669"/>
    <property type="project" value="UniProtKB-KW"/>
</dbReference>
<evidence type="ECO:0000256" key="5">
    <source>
        <dbReference type="ARBA" id="ARBA00023004"/>
    </source>
</evidence>
<feature type="domain" description="Aldehyde ferredoxin oxidoreductase N-terminal" evidence="7">
    <location>
        <begin position="1"/>
        <end position="142"/>
    </location>
</feature>
<dbReference type="GO" id="GO:0016625">
    <property type="term" value="F:oxidoreductase activity, acting on the aldehyde or oxo group of donors, iron-sulfur protein as acceptor"/>
    <property type="evidence" value="ECO:0007669"/>
    <property type="project" value="InterPro"/>
</dbReference>
<dbReference type="PANTHER" id="PTHR30038:SF0">
    <property type="entry name" value="TUNGSTEN-CONTAINING ALDEHYDE FERREDOXIN OXIDOREDUCTASE"/>
    <property type="match status" value="1"/>
</dbReference>
<dbReference type="PANTHER" id="PTHR30038">
    <property type="entry name" value="ALDEHYDE FERREDOXIN OXIDOREDUCTASE"/>
    <property type="match status" value="1"/>
</dbReference>
<keyword evidence="4" id="KW-0479">Metal-binding</keyword>
<dbReference type="InterPro" id="IPR036503">
    <property type="entry name" value="Ald_Fedxn_OxRdtase_N_sf"/>
</dbReference>
<dbReference type="SUPFAM" id="SSF48310">
    <property type="entry name" value="Aldehyde ferredoxin oxidoreductase, C-terminal domains"/>
    <property type="match status" value="1"/>
</dbReference>
<evidence type="ECO:0000256" key="3">
    <source>
        <dbReference type="ARBA" id="ARBA00022485"/>
    </source>
</evidence>
<evidence type="ECO:0000256" key="1">
    <source>
        <dbReference type="ARBA" id="ARBA00001966"/>
    </source>
</evidence>
<dbReference type="Pfam" id="PF01314">
    <property type="entry name" value="AFOR_C"/>
    <property type="match status" value="1"/>
</dbReference>
<name>X1LST4_9ZZZZ</name>
<reference evidence="8" key="1">
    <citation type="journal article" date="2014" name="Front. Microbiol.">
        <title>High frequency of phylogenetically diverse reductive dehalogenase-homologous genes in deep subseafloor sedimentary metagenomes.</title>
        <authorList>
            <person name="Kawai M."/>
            <person name="Futagami T."/>
            <person name="Toyoda A."/>
            <person name="Takaki Y."/>
            <person name="Nishi S."/>
            <person name="Hori S."/>
            <person name="Arai W."/>
            <person name="Tsubouchi T."/>
            <person name="Morono Y."/>
            <person name="Uchiyama I."/>
            <person name="Ito T."/>
            <person name="Fujiyama A."/>
            <person name="Inagaki F."/>
            <person name="Takami H."/>
        </authorList>
    </citation>
    <scope>NUCLEOTIDE SEQUENCE</scope>
    <source>
        <strain evidence="8">Expedition CK06-06</strain>
    </source>
</reference>
<dbReference type="InterPro" id="IPR013984">
    <property type="entry name" value="Ald_Fedxn_OxRdtase_dom2"/>
</dbReference>
<keyword evidence="6" id="KW-0411">Iron-sulfur</keyword>
<dbReference type="Gene3D" id="3.60.9.10">
    <property type="entry name" value="Aldehyde ferredoxin oxidoreductase, N-terminal domain"/>
    <property type="match status" value="1"/>
</dbReference>
<organism evidence="8">
    <name type="scientific">marine sediment metagenome</name>
    <dbReference type="NCBI Taxonomy" id="412755"/>
    <lineage>
        <taxon>unclassified sequences</taxon>
        <taxon>metagenomes</taxon>
        <taxon>ecological metagenomes</taxon>
    </lineage>
</organism>
<dbReference type="InterPro" id="IPR051919">
    <property type="entry name" value="W-dependent_AOR"/>
</dbReference>
<dbReference type="Gene3D" id="1.10.569.10">
    <property type="entry name" value="Aldehyde Ferredoxin Oxidoreductase Protein, subunit A, domain 2"/>
    <property type="match status" value="1"/>
</dbReference>
<sequence length="283" mass="30176">VTGVPLPGNGRNCVGAKSPLTGGYAKSEVGGFWGAELKHAGYDAIIVEGKAENPVYLWIHDGEVSIRDASHLWGMKTKETEQTIRTELGDSLIRVAGIGPAGENLVRFACVMNGLKDAAGRGGMGAVMGSKNLKAIAVRGHRRPRVAEPERIKGFRQWVLDNPQRWAWAHELGTGAAMEAGVADGNIPVRNFLDGEFPEIAKISAEAVRDTIRIKMEGCYACPVRCKKVVKVDQPYPVDPVYGGPEYETLAAIGSNCGVSDLKAIAKGNELCGAYSLDTISTG</sequence>
<evidence type="ECO:0000256" key="2">
    <source>
        <dbReference type="ARBA" id="ARBA00011032"/>
    </source>
</evidence>
<proteinExistence type="inferred from homology"/>
<dbReference type="InterPro" id="IPR036021">
    <property type="entry name" value="Tungsten_al_ferr_oxy-like_C"/>
</dbReference>
<dbReference type="SMART" id="SM00790">
    <property type="entry name" value="AFOR_N"/>
    <property type="match status" value="1"/>
</dbReference>
<dbReference type="GO" id="GO:0009055">
    <property type="term" value="F:electron transfer activity"/>
    <property type="evidence" value="ECO:0007669"/>
    <property type="project" value="InterPro"/>
</dbReference>
<protein>
    <recommendedName>
        <fullName evidence="7">Aldehyde ferredoxin oxidoreductase N-terminal domain-containing protein</fullName>
    </recommendedName>
</protein>
<dbReference type="Pfam" id="PF02730">
    <property type="entry name" value="AFOR_N"/>
    <property type="match status" value="1"/>
</dbReference>
<dbReference type="GO" id="GO:0046872">
    <property type="term" value="F:metal ion binding"/>
    <property type="evidence" value="ECO:0007669"/>
    <property type="project" value="UniProtKB-KW"/>
</dbReference>
<keyword evidence="3" id="KW-0004">4Fe-4S</keyword>
<dbReference type="AlphaFoldDB" id="X1LST4"/>